<dbReference type="Pfam" id="PF01862">
    <property type="entry name" value="PvlArgDC"/>
    <property type="match status" value="1"/>
</dbReference>
<gene>
    <name evidence="9" type="ORF">B0I29_10291</name>
</gene>
<dbReference type="InterPro" id="IPR016105">
    <property type="entry name" value="Pyr-dep_his/arg-deCO2ase_sand"/>
</dbReference>
<dbReference type="RefSeq" id="WP_111647441.1">
    <property type="nucleotide sequence ID" value="NZ_JACHWI010000003.1"/>
</dbReference>
<comment type="similarity">
    <text evidence="2">Belongs to the pyruvoyl-dependent arginine decarboxylase family.</text>
</comment>
<dbReference type="SFLD" id="SFLDG01170">
    <property type="entry name" value="Pyruvoyl-dependent_arginine_de"/>
    <property type="match status" value="1"/>
</dbReference>
<evidence type="ECO:0000256" key="4">
    <source>
        <dbReference type="ARBA" id="ARBA00014727"/>
    </source>
</evidence>
<proteinExistence type="inferred from homology"/>
<organism evidence="9 10">
    <name type="scientific">Actinoplanes lutulentus</name>
    <dbReference type="NCBI Taxonomy" id="1287878"/>
    <lineage>
        <taxon>Bacteria</taxon>
        <taxon>Bacillati</taxon>
        <taxon>Actinomycetota</taxon>
        <taxon>Actinomycetes</taxon>
        <taxon>Micromonosporales</taxon>
        <taxon>Micromonosporaceae</taxon>
        <taxon>Actinoplanes</taxon>
    </lineage>
</organism>
<comment type="catalytic activity">
    <reaction evidence="8">
        <text>L-arginine + H(+) = agmatine + CO2</text>
        <dbReference type="Rhea" id="RHEA:17641"/>
        <dbReference type="ChEBI" id="CHEBI:15378"/>
        <dbReference type="ChEBI" id="CHEBI:16526"/>
        <dbReference type="ChEBI" id="CHEBI:32682"/>
        <dbReference type="ChEBI" id="CHEBI:58145"/>
        <dbReference type="EC" id="4.1.1.19"/>
    </reaction>
</comment>
<dbReference type="Proteomes" id="UP000249341">
    <property type="component" value="Unassembled WGS sequence"/>
</dbReference>
<keyword evidence="6" id="KW-0456">Lyase</keyword>
<evidence type="ECO:0000256" key="7">
    <source>
        <dbReference type="ARBA" id="ARBA00023317"/>
    </source>
</evidence>
<evidence type="ECO:0000256" key="6">
    <source>
        <dbReference type="ARBA" id="ARBA00023239"/>
    </source>
</evidence>
<evidence type="ECO:0000256" key="3">
    <source>
        <dbReference type="ARBA" id="ARBA00012426"/>
    </source>
</evidence>
<comment type="cofactor">
    <cofactor evidence="1">
        <name>pyruvate</name>
        <dbReference type="ChEBI" id="CHEBI:15361"/>
    </cofactor>
</comment>
<dbReference type="InterPro" id="IPR002724">
    <property type="entry name" value="Pyruvoyl-dep_arg_deCO2ase"/>
</dbReference>
<dbReference type="EMBL" id="QLMJ01000002">
    <property type="protein sequence ID" value="RAK42266.1"/>
    <property type="molecule type" value="Genomic_DNA"/>
</dbReference>
<dbReference type="SUPFAM" id="SSF56271">
    <property type="entry name" value="Pyruvoyl-dependent histidine and arginine decarboxylases"/>
    <property type="match status" value="1"/>
</dbReference>
<evidence type="ECO:0000313" key="10">
    <source>
        <dbReference type="Proteomes" id="UP000249341"/>
    </source>
</evidence>
<dbReference type="OrthoDB" id="9783061at2"/>
<dbReference type="SFLD" id="SFLDS00055">
    <property type="entry name" value="Pyruvoyl-Dependent_Histidine/A"/>
    <property type="match status" value="1"/>
</dbReference>
<keyword evidence="10" id="KW-1185">Reference proteome</keyword>
<dbReference type="AlphaFoldDB" id="A0A327ZJV7"/>
<dbReference type="InterPro" id="IPR016104">
    <property type="entry name" value="Pyr-dep_his/arg-deCO2ase"/>
</dbReference>
<accession>A0A327ZJV7</accession>
<evidence type="ECO:0000256" key="2">
    <source>
        <dbReference type="ARBA" id="ARBA00008611"/>
    </source>
</evidence>
<evidence type="ECO:0000256" key="5">
    <source>
        <dbReference type="ARBA" id="ARBA00022793"/>
    </source>
</evidence>
<dbReference type="Gene3D" id="3.50.20.10">
    <property type="entry name" value="Pyruvoyl-Dependent Histidine Decarboxylase, subunit B"/>
    <property type="match status" value="1"/>
</dbReference>
<evidence type="ECO:0000256" key="8">
    <source>
        <dbReference type="ARBA" id="ARBA00049309"/>
    </source>
</evidence>
<keyword evidence="7" id="KW-0670">Pyruvate</keyword>
<protein>
    <recommendedName>
        <fullName evidence="4">Pyruvoyl-dependent arginine decarboxylase AaxB</fullName>
        <ecNumber evidence="3">4.1.1.19</ecNumber>
    </recommendedName>
</protein>
<dbReference type="GO" id="GO:0006527">
    <property type="term" value="P:L-arginine catabolic process"/>
    <property type="evidence" value="ECO:0007669"/>
    <property type="project" value="InterPro"/>
</dbReference>
<evidence type="ECO:0000313" key="9">
    <source>
        <dbReference type="EMBL" id="RAK42266.1"/>
    </source>
</evidence>
<comment type="caution">
    <text evidence="9">The sequence shown here is derived from an EMBL/GenBank/DDBJ whole genome shotgun (WGS) entry which is preliminary data.</text>
</comment>
<reference evidence="9 10" key="1">
    <citation type="submission" date="2018-06" db="EMBL/GenBank/DDBJ databases">
        <title>Genomic Encyclopedia of Type Strains, Phase III (KMG-III): the genomes of soil and plant-associated and newly described type strains.</title>
        <authorList>
            <person name="Whitman W."/>
        </authorList>
    </citation>
    <scope>NUCLEOTIDE SEQUENCE [LARGE SCALE GENOMIC DNA]</scope>
    <source>
        <strain evidence="9 10">CGMCC 4.7090</strain>
    </source>
</reference>
<name>A0A327ZJV7_9ACTN</name>
<dbReference type="GO" id="GO:0008792">
    <property type="term" value="F:arginine decarboxylase activity"/>
    <property type="evidence" value="ECO:0007669"/>
    <property type="project" value="UniProtKB-EC"/>
</dbReference>
<dbReference type="EC" id="4.1.1.19" evidence="3"/>
<evidence type="ECO:0000256" key="1">
    <source>
        <dbReference type="ARBA" id="ARBA00001928"/>
    </source>
</evidence>
<keyword evidence="5" id="KW-0210">Decarboxylase</keyword>
<sequence length="169" mass="17941">MRSSAVYDQIPVVKVTGQGSTTLSAFHDALVNADLAVYNLVRLSSVIPPGTSVDATGKAPVPVGAWGDKLYCVYADQYATLPGEQAWAGIGWVQRLDGKGGLFVEHEGTSEGYVTQAIKDSLRDLIRGHEEGFTDPDFVVHGVVCESDPVCAMVIAPYETATWAGNPAN</sequence>